<keyword evidence="2" id="KW-1185">Reference proteome</keyword>
<sequence>NAVQHVGHRSGKSNRIRLGQTTSARCLAAELAAPCKPSSPPTRGVVGYVEREDWYGELSGGEKCKVEFIRKVFLRPRCPSVLLIDEAFAPLDPASKRSVQEKLKDRAR</sequence>
<reference evidence="1" key="1">
    <citation type="submission" date="2023-10" db="EMBL/GenBank/DDBJ databases">
        <authorList>
            <person name="Chen Y."/>
            <person name="Shah S."/>
            <person name="Dougan E. K."/>
            <person name="Thang M."/>
            <person name="Chan C."/>
        </authorList>
    </citation>
    <scope>NUCLEOTIDE SEQUENCE [LARGE SCALE GENOMIC DNA]</scope>
</reference>
<accession>A0ABN9SKM1</accession>
<protein>
    <recommendedName>
        <fullName evidence="3">ABC transporter domain-containing protein</fullName>
    </recommendedName>
</protein>
<dbReference type="Gene3D" id="3.40.50.300">
    <property type="entry name" value="P-loop containing nucleotide triphosphate hydrolases"/>
    <property type="match status" value="1"/>
</dbReference>
<dbReference type="Proteomes" id="UP001189429">
    <property type="component" value="Unassembled WGS sequence"/>
</dbReference>
<dbReference type="EMBL" id="CAUYUJ010011655">
    <property type="protein sequence ID" value="CAK0832313.1"/>
    <property type="molecule type" value="Genomic_DNA"/>
</dbReference>
<dbReference type="CDD" id="cd00267">
    <property type="entry name" value="ABC_ATPase"/>
    <property type="match status" value="1"/>
</dbReference>
<organism evidence="1 2">
    <name type="scientific">Prorocentrum cordatum</name>
    <dbReference type="NCBI Taxonomy" id="2364126"/>
    <lineage>
        <taxon>Eukaryota</taxon>
        <taxon>Sar</taxon>
        <taxon>Alveolata</taxon>
        <taxon>Dinophyceae</taxon>
        <taxon>Prorocentrales</taxon>
        <taxon>Prorocentraceae</taxon>
        <taxon>Prorocentrum</taxon>
    </lineage>
</organism>
<comment type="caution">
    <text evidence="1">The sequence shown here is derived from an EMBL/GenBank/DDBJ whole genome shotgun (WGS) entry which is preliminary data.</text>
</comment>
<gene>
    <name evidence="1" type="ORF">PCOR1329_LOCUS30366</name>
</gene>
<evidence type="ECO:0008006" key="3">
    <source>
        <dbReference type="Google" id="ProtNLM"/>
    </source>
</evidence>
<evidence type="ECO:0000313" key="1">
    <source>
        <dbReference type="EMBL" id="CAK0832313.1"/>
    </source>
</evidence>
<dbReference type="SUPFAM" id="SSF52540">
    <property type="entry name" value="P-loop containing nucleoside triphosphate hydrolases"/>
    <property type="match status" value="1"/>
</dbReference>
<evidence type="ECO:0000313" key="2">
    <source>
        <dbReference type="Proteomes" id="UP001189429"/>
    </source>
</evidence>
<name>A0ABN9SKM1_9DINO</name>
<feature type="non-terminal residue" evidence="1">
    <location>
        <position position="108"/>
    </location>
</feature>
<proteinExistence type="predicted"/>
<dbReference type="InterPro" id="IPR027417">
    <property type="entry name" value="P-loop_NTPase"/>
</dbReference>
<feature type="non-terminal residue" evidence="1">
    <location>
        <position position="1"/>
    </location>
</feature>